<dbReference type="Proteomes" id="UP000563094">
    <property type="component" value="Unassembled WGS sequence"/>
</dbReference>
<evidence type="ECO:0000313" key="1">
    <source>
        <dbReference type="EMBL" id="MBA9078387.1"/>
    </source>
</evidence>
<dbReference type="EMBL" id="JACJIQ010000012">
    <property type="protein sequence ID" value="MBA9078387.1"/>
    <property type="molecule type" value="Genomic_DNA"/>
</dbReference>
<sequence length="30" mass="3657">MKTIKSFLQKVAFQVLVYRLHSFYSPFKLH</sequence>
<evidence type="ECO:0000313" key="2">
    <source>
        <dbReference type="Proteomes" id="UP000563094"/>
    </source>
</evidence>
<protein>
    <submittedName>
        <fullName evidence="1">Uncharacterized protein</fullName>
    </submittedName>
</protein>
<comment type="caution">
    <text evidence="1">The sequence shown here is derived from an EMBL/GenBank/DDBJ whole genome shotgun (WGS) entry which is preliminary data.</text>
</comment>
<organism evidence="1 2">
    <name type="scientific">Rufibacter quisquiliarum</name>
    <dbReference type="NCBI Taxonomy" id="1549639"/>
    <lineage>
        <taxon>Bacteria</taxon>
        <taxon>Pseudomonadati</taxon>
        <taxon>Bacteroidota</taxon>
        <taxon>Cytophagia</taxon>
        <taxon>Cytophagales</taxon>
        <taxon>Hymenobacteraceae</taxon>
        <taxon>Rufibacter</taxon>
    </lineage>
</organism>
<keyword evidence="2" id="KW-1185">Reference proteome</keyword>
<name>A0A839GU36_9BACT</name>
<dbReference type="AlphaFoldDB" id="A0A839GU36"/>
<accession>A0A839GU36</accession>
<proteinExistence type="predicted"/>
<reference evidence="1 2" key="1">
    <citation type="submission" date="2020-08" db="EMBL/GenBank/DDBJ databases">
        <title>Genomic Encyclopedia of Type Strains, Phase IV (KMG-IV): sequencing the most valuable type-strain genomes for metagenomic binning, comparative biology and taxonomic classification.</title>
        <authorList>
            <person name="Goeker M."/>
        </authorList>
    </citation>
    <scope>NUCLEOTIDE SEQUENCE [LARGE SCALE GENOMIC DNA]</scope>
    <source>
        <strain evidence="1 2">DSM 29854</strain>
    </source>
</reference>
<gene>
    <name evidence="1" type="ORF">FHS90_003113</name>
</gene>